<evidence type="ECO:0000313" key="2">
    <source>
        <dbReference type="EMBL" id="GAA0586517.1"/>
    </source>
</evidence>
<keyword evidence="3" id="KW-1185">Reference proteome</keyword>
<gene>
    <name evidence="2" type="ORF">GCM10008942_39410</name>
</gene>
<accession>A0ABP3QDU7</accession>
<dbReference type="Pfam" id="PF01048">
    <property type="entry name" value="PNP_UDP_1"/>
    <property type="match status" value="1"/>
</dbReference>
<dbReference type="Gene3D" id="3.40.50.1580">
    <property type="entry name" value="Nucleoside phosphorylase domain"/>
    <property type="match status" value="1"/>
</dbReference>
<dbReference type="SUPFAM" id="SSF53167">
    <property type="entry name" value="Purine and uridine phosphorylases"/>
    <property type="match status" value="1"/>
</dbReference>
<dbReference type="Proteomes" id="UP001499951">
    <property type="component" value="Unassembled WGS sequence"/>
</dbReference>
<dbReference type="RefSeq" id="WP_166937246.1">
    <property type="nucleotide sequence ID" value="NZ_BAAADD010000012.1"/>
</dbReference>
<comment type="caution">
    <text evidence="2">The sequence shown here is derived from an EMBL/GenBank/DDBJ whole genome shotgun (WGS) entry which is preliminary data.</text>
</comment>
<evidence type="ECO:0000313" key="3">
    <source>
        <dbReference type="Proteomes" id="UP001499951"/>
    </source>
</evidence>
<dbReference type="InterPro" id="IPR000845">
    <property type="entry name" value="Nucleoside_phosphorylase_d"/>
</dbReference>
<sequence length="230" mass="24780">MSAKVVAVVGLAKEARIAKRFGLVPVIGACNSKLLKRRLKALGPDVVGVVSMGLAGALAPIPRVGDPLIGTHVVTAREHYACDPGWSKILRTKLPEALSVVIAGVDEPAMHMSAKKELFRDTGAHAVDMESHIAARFAHERGIPFVVLRVISDDCHRTLPPAALERLSLKGKPRMFAILRSLWREPDQLGELLRTGREAGSAFKALVRACRVLGPSLGCPYLGQLRLDVP</sequence>
<proteinExistence type="predicted"/>
<dbReference type="InterPro" id="IPR035994">
    <property type="entry name" value="Nucleoside_phosphorylase_sf"/>
</dbReference>
<reference evidence="3" key="1">
    <citation type="journal article" date="2019" name="Int. J. Syst. Evol. Microbiol.">
        <title>The Global Catalogue of Microorganisms (GCM) 10K type strain sequencing project: providing services to taxonomists for standard genome sequencing and annotation.</title>
        <authorList>
            <consortium name="The Broad Institute Genomics Platform"/>
            <consortium name="The Broad Institute Genome Sequencing Center for Infectious Disease"/>
            <person name="Wu L."/>
            <person name="Ma J."/>
        </authorList>
    </citation>
    <scope>NUCLEOTIDE SEQUENCE [LARGE SCALE GENOMIC DNA]</scope>
    <source>
        <strain evidence="3">JCM 15089</strain>
    </source>
</reference>
<organism evidence="2 3">
    <name type="scientific">Rhizomicrobium electricum</name>
    <dbReference type="NCBI Taxonomy" id="480070"/>
    <lineage>
        <taxon>Bacteria</taxon>
        <taxon>Pseudomonadati</taxon>
        <taxon>Pseudomonadota</taxon>
        <taxon>Alphaproteobacteria</taxon>
        <taxon>Micropepsales</taxon>
        <taxon>Micropepsaceae</taxon>
        <taxon>Rhizomicrobium</taxon>
    </lineage>
</organism>
<feature type="domain" description="Nucleoside phosphorylase" evidence="1">
    <location>
        <begin position="39"/>
        <end position="165"/>
    </location>
</feature>
<evidence type="ECO:0000259" key="1">
    <source>
        <dbReference type="Pfam" id="PF01048"/>
    </source>
</evidence>
<name>A0ABP3QDU7_9PROT</name>
<protein>
    <submittedName>
        <fullName evidence="2">Phosphorylase</fullName>
    </submittedName>
</protein>
<dbReference type="CDD" id="cd17768">
    <property type="entry name" value="adenosylhopane_nucleosidase_HpnG-like"/>
    <property type="match status" value="1"/>
</dbReference>
<dbReference type="EMBL" id="BAAADD010000012">
    <property type="protein sequence ID" value="GAA0586517.1"/>
    <property type="molecule type" value="Genomic_DNA"/>
</dbReference>